<dbReference type="Proteomes" id="UP001301958">
    <property type="component" value="Unassembled WGS sequence"/>
</dbReference>
<dbReference type="SUPFAM" id="SSF55486">
    <property type="entry name" value="Metalloproteases ('zincins'), catalytic domain"/>
    <property type="match status" value="1"/>
</dbReference>
<organism evidence="2 3">
    <name type="scientific">Podospora fimiseda</name>
    <dbReference type="NCBI Taxonomy" id="252190"/>
    <lineage>
        <taxon>Eukaryota</taxon>
        <taxon>Fungi</taxon>
        <taxon>Dikarya</taxon>
        <taxon>Ascomycota</taxon>
        <taxon>Pezizomycotina</taxon>
        <taxon>Sordariomycetes</taxon>
        <taxon>Sordariomycetidae</taxon>
        <taxon>Sordariales</taxon>
        <taxon>Podosporaceae</taxon>
        <taxon>Podospora</taxon>
    </lineage>
</organism>
<evidence type="ECO:0000313" key="3">
    <source>
        <dbReference type="Proteomes" id="UP001301958"/>
    </source>
</evidence>
<sequence length="533" mass="59171">MDRARLCTQMRLPPELQAKGDMVAVQENPANAHGVTSAPSIPGLEPPSLALPIGKMWANGRTLRVKILNGSSKVKGKIQEYGNQWTQFANIKLQWVTSGDADIRINVDNSGGSWSYLGTDNLLIAQDTHTMNFGWLTDSTAENEFSRVIVHEFGHALGCIHEHQSPTASGIPWNRPAVYEYYLRTQGWDKAQVDNNLFNLYSASSTQFSAFDDKSIMLYAIPAELTTNGYSVGWNTILSATDKSFISTAYPFQSTPDVNSFNTLELRPADQPRLLHTKRFTWTTSYSQAPKLALGLNWLDIGRSSNPRIMAFHQDTTTTKTDIHIDSYADTTVYSAGVSWFRHAANDPDFQSGSWSTTEDHPWDKPKTVTQKQITFPRAYASAPKVIVWLTHIDVNNGANFRVRATVSDITRTGFKLNLDTWADSTLHVATASWIAYPTGKAGVASGSFSTDDVRKWDQPRLLTSGKANFPSGTFTKTPNVIVALNMIDSERWTNLRVKSSASAVNKDGLTWHLDAWADTVLYRAGASYIAWV</sequence>
<evidence type="ECO:0000259" key="1">
    <source>
        <dbReference type="SMART" id="SM00235"/>
    </source>
</evidence>
<accession>A0AAN7BKW2</accession>
<dbReference type="EMBL" id="MU865373">
    <property type="protein sequence ID" value="KAK4225163.1"/>
    <property type="molecule type" value="Genomic_DNA"/>
</dbReference>
<dbReference type="GO" id="GO:0008270">
    <property type="term" value="F:zinc ion binding"/>
    <property type="evidence" value="ECO:0007669"/>
    <property type="project" value="InterPro"/>
</dbReference>
<dbReference type="InterPro" id="IPR019019">
    <property type="entry name" value="H-type_lectin_domain"/>
</dbReference>
<dbReference type="InterPro" id="IPR024079">
    <property type="entry name" value="MetalloPept_cat_dom_sf"/>
</dbReference>
<dbReference type="PANTHER" id="PTHR46938">
    <property type="entry name" value="DISCOIDIN-1 SUBUNIT A-RELATED-RELATED"/>
    <property type="match status" value="1"/>
</dbReference>
<dbReference type="Gene3D" id="3.40.390.10">
    <property type="entry name" value="Collagenase (Catalytic Domain)"/>
    <property type="match status" value="1"/>
</dbReference>
<evidence type="ECO:0000313" key="2">
    <source>
        <dbReference type="EMBL" id="KAK4225163.1"/>
    </source>
</evidence>
<dbReference type="InterPro" id="IPR052487">
    <property type="entry name" value="Galactose-binding_lectin"/>
</dbReference>
<comment type="caution">
    <text evidence="2">The sequence shown here is derived from an EMBL/GenBank/DDBJ whole genome shotgun (WGS) entry which is preliminary data.</text>
</comment>
<dbReference type="GO" id="GO:0006508">
    <property type="term" value="P:proteolysis"/>
    <property type="evidence" value="ECO:0007669"/>
    <property type="project" value="InterPro"/>
</dbReference>
<dbReference type="GO" id="GO:0009986">
    <property type="term" value="C:cell surface"/>
    <property type="evidence" value="ECO:0007669"/>
    <property type="project" value="TreeGrafter"/>
</dbReference>
<dbReference type="GO" id="GO:0046871">
    <property type="term" value="F:N-acetylgalactosamine binding"/>
    <property type="evidence" value="ECO:0007669"/>
    <property type="project" value="TreeGrafter"/>
</dbReference>
<dbReference type="GO" id="GO:0030247">
    <property type="term" value="F:polysaccharide binding"/>
    <property type="evidence" value="ECO:0007669"/>
    <property type="project" value="TreeGrafter"/>
</dbReference>
<dbReference type="InterPro" id="IPR006026">
    <property type="entry name" value="Peptidase_Metallo"/>
</dbReference>
<dbReference type="SMART" id="SM00235">
    <property type="entry name" value="ZnMc"/>
    <property type="match status" value="1"/>
</dbReference>
<dbReference type="CDD" id="cd04327">
    <property type="entry name" value="ZnMc_MMP_like_3"/>
    <property type="match status" value="1"/>
</dbReference>
<dbReference type="GO" id="GO:0008237">
    <property type="term" value="F:metallopeptidase activity"/>
    <property type="evidence" value="ECO:0007669"/>
    <property type="project" value="InterPro"/>
</dbReference>
<gene>
    <name evidence="2" type="ORF">QBC38DRAFT_537972</name>
</gene>
<dbReference type="Pfam" id="PF09458">
    <property type="entry name" value="H_lectin"/>
    <property type="match status" value="3"/>
</dbReference>
<dbReference type="SUPFAM" id="SSF141086">
    <property type="entry name" value="Agglutinin HPA-like"/>
    <property type="match status" value="3"/>
</dbReference>
<dbReference type="GO" id="GO:0070492">
    <property type="term" value="F:oligosaccharide binding"/>
    <property type="evidence" value="ECO:0007669"/>
    <property type="project" value="TreeGrafter"/>
</dbReference>
<reference evidence="2" key="1">
    <citation type="journal article" date="2023" name="Mol. Phylogenet. Evol.">
        <title>Genome-scale phylogeny and comparative genomics of the fungal order Sordariales.</title>
        <authorList>
            <person name="Hensen N."/>
            <person name="Bonometti L."/>
            <person name="Westerberg I."/>
            <person name="Brannstrom I.O."/>
            <person name="Guillou S."/>
            <person name="Cros-Aarteil S."/>
            <person name="Calhoun S."/>
            <person name="Haridas S."/>
            <person name="Kuo A."/>
            <person name="Mondo S."/>
            <person name="Pangilinan J."/>
            <person name="Riley R."/>
            <person name="LaButti K."/>
            <person name="Andreopoulos B."/>
            <person name="Lipzen A."/>
            <person name="Chen C."/>
            <person name="Yan M."/>
            <person name="Daum C."/>
            <person name="Ng V."/>
            <person name="Clum A."/>
            <person name="Steindorff A."/>
            <person name="Ohm R.A."/>
            <person name="Martin F."/>
            <person name="Silar P."/>
            <person name="Natvig D.O."/>
            <person name="Lalanne C."/>
            <person name="Gautier V."/>
            <person name="Ament-Velasquez S.L."/>
            <person name="Kruys A."/>
            <person name="Hutchinson M.I."/>
            <person name="Powell A.J."/>
            <person name="Barry K."/>
            <person name="Miller A.N."/>
            <person name="Grigoriev I.V."/>
            <person name="Debuchy R."/>
            <person name="Gladieux P."/>
            <person name="Hiltunen Thoren M."/>
            <person name="Johannesson H."/>
        </authorList>
    </citation>
    <scope>NUCLEOTIDE SEQUENCE</scope>
    <source>
        <strain evidence="2">CBS 990.96</strain>
    </source>
</reference>
<protein>
    <recommendedName>
        <fullName evidence="1">Peptidase metallopeptidase domain-containing protein</fullName>
    </recommendedName>
</protein>
<dbReference type="GO" id="GO:0098636">
    <property type="term" value="C:protein complex involved in cell adhesion"/>
    <property type="evidence" value="ECO:0007669"/>
    <property type="project" value="TreeGrafter"/>
</dbReference>
<dbReference type="InterPro" id="IPR037221">
    <property type="entry name" value="H-type_lectin_dom_sf"/>
</dbReference>
<dbReference type="GO" id="GO:0098609">
    <property type="term" value="P:cell-cell adhesion"/>
    <property type="evidence" value="ECO:0007669"/>
    <property type="project" value="TreeGrafter"/>
</dbReference>
<dbReference type="AlphaFoldDB" id="A0AAN7BKW2"/>
<dbReference type="Gene3D" id="2.60.40.2080">
    <property type="match status" value="3"/>
</dbReference>
<name>A0AAN7BKW2_9PEZI</name>
<feature type="domain" description="Peptidase metallopeptidase" evidence="1">
    <location>
        <begin position="53"/>
        <end position="203"/>
    </location>
</feature>
<proteinExistence type="predicted"/>
<keyword evidence="3" id="KW-1185">Reference proteome</keyword>
<reference evidence="2" key="2">
    <citation type="submission" date="2023-05" db="EMBL/GenBank/DDBJ databases">
        <authorList>
            <consortium name="Lawrence Berkeley National Laboratory"/>
            <person name="Steindorff A."/>
            <person name="Hensen N."/>
            <person name="Bonometti L."/>
            <person name="Westerberg I."/>
            <person name="Brannstrom I.O."/>
            <person name="Guillou S."/>
            <person name="Cros-Aarteil S."/>
            <person name="Calhoun S."/>
            <person name="Haridas S."/>
            <person name="Kuo A."/>
            <person name="Mondo S."/>
            <person name="Pangilinan J."/>
            <person name="Riley R."/>
            <person name="Labutti K."/>
            <person name="Andreopoulos B."/>
            <person name="Lipzen A."/>
            <person name="Chen C."/>
            <person name="Yanf M."/>
            <person name="Daum C."/>
            <person name="Ng V."/>
            <person name="Clum A."/>
            <person name="Ohm R."/>
            <person name="Martin F."/>
            <person name="Silar P."/>
            <person name="Natvig D."/>
            <person name="Lalanne C."/>
            <person name="Gautier V."/>
            <person name="Ament-Velasquez S.L."/>
            <person name="Kruys A."/>
            <person name="Hutchinson M.I."/>
            <person name="Powell A.J."/>
            <person name="Barry K."/>
            <person name="Miller A.N."/>
            <person name="Grigoriev I.V."/>
            <person name="Debuchy R."/>
            <person name="Gladieux P."/>
            <person name="Thoren M.H."/>
            <person name="Johannesson H."/>
        </authorList>
    </citation>
    <scope>NUCLEOTIDE SEQUENCE</scope>
    <source>
        <strain evidence="2">CBS 990.96</strain>
    </source>
</reference>